<dbReference type="Proteomes" id="UP001194696">
    <property type="component" value="Unassembled WGS sequence"/>
</dbReference>
<evidence type="ECO:0000313" key="2">
    <source>
        <dbReference type="EMBL" id="KAG0292465.1"/>
    </source>
</evidence>
<accession>A0ABQ7K614</accession>
<protein>
    <recommendedName>
        <fullName evidence="4">PPPDE domain-containing protein</fullName>
    </recommendedName>
</protein>
<evidence type="ECO:0008006" key="4">
    <source>
        <dbReference type="Google" id="ProtNLM"/>
    </source>
</evidence>
<dbReference type="EMBL" id="JAAAIM010000196">
    <property type="protein sequence ID" value="KAG0292465.1"/>
    <property type="molecule type" value="Genomic_DNA"/>
</dbReference>
<keyword evidence="3" id="KW-1185">Reference proteome</keyword>
<comment type="caution">
    <text evidence="2">The sequence shown here is derived from an EMBL/GenBank/DDBJ whole genome shotgun (WGS) entry which is preliminary data.</text>
</comment>
<feature type="region of interest" description="Disordered" evidence="1">
    <location>
        <begin position="69"/>
        <end position="101"/>
    </location>
</feature>
<gene>
    <name evidence="2" type="ORF">BGZ96_004095</name>
</gene>
<reference evidence="2 3" key="1">
    <citation type="journal article" date="2020" name="Fungal Divers.">
        <title>Resolving the Mortierellaceae phylogeny through synthesis of multi-gene phylogenetics and phylogenomics.</title>
        <authorList>
            <person name="Vandepol N."/>
            <person name="Liber J."/>
            <person name="Desiro A."/>
            <person name="Na H."/>
            <person name="Kennedy M."/>
            <person name="Barry K."/>
            <person name="Grigoriev I.V."/>
            <person name="Miller A.N."/>
            <person name="O'Donnell K."/>
            <person name="Stajich J.E."/>
            <person name="Bonito G."/>
        </authorList>
    </citation>
    <scope>NUCLEOTIDE SEQUENCE [LARGE SCALE GENOMIC DNA]</scope>
    <source>
        <strain evidence="2 3">AD045</strain>
    </source>
</reference>
<organism evidence="2 3">
    <name type="scientific">Linnemannia gamsii</name>
    <dbReference type="NCBI Taxonomy" id="64522"/>
    <lineage>
        <taxon>Eukaryota</taxon>
        <taxon>Fungi</taxon>
        <taxon>Fungi incertae sedis</taxon>
        <taxon>Mucoromycota</taxon>
        <taxon>Mortierellomycotina</taxon>
        <taxon>Mortierellomycetes</taxon>
        <taxon>Mortierellales</taxon>
        <taxon>Mortierellaceae</taxon>
        <taxon>Linnemannia</taxon>
    </lineage>
</organism>
<evidence type="ECO:0000256" key="1">
    <source>
        <dbReference type="SAM" id="MobiDB-lite"/>
    </source>
</evidence>
<sequence>MAVNSRDVMGSRIEGFLNNASSNISQGKMYIVFKRLDAFDTFPGKGNTKSFRKFKHWKLVIVFDSENNIEPERNPSESDSYSTMLDSDSDDGSSNDSNTSTVEVMPDEYGFITFMGLHIDLQLNAFEHGLEVDYVNPQPVNIGKEHPYGFMIDFGEDGRDTGKGIVLLSLYDANTDPELRYFLANITISPETLVSEIQELFNTWTSYCLTSSNCQHFAQHFITHFDSYLSDREDYISKVSEKNRWTFAGCLGYIFSSRVSKS</sequence>
<proteinExistence type="predicted"/>
<name>A0ABQ7K614_9FUNG</name>
<evidence type="ECO:0000313" key="3">
    <source>
        <dbReference type="Proteomes" id="UP001194696"/>
    </source>
</evidence>